<proteinExistence type="predicted"/>
<keyword evidence="2" id="KW-1185">Reference proteome</keyword>
<gene>
    <name evidence="1" type="ORF">NCTC11190_02159</name>
</gene>
<reference evidence="1 2" key="1">
    <citation type="submission" date="2018-06" db="EMBL/GenBank/DDBJ databases">
        <authorList>
            <consortium name="Pathogen Informatics"/>
            <person name="Doyle S."/>
        </authorList>
    </citation>
    <scope>NUCLEOTIDE SEQUENCE [LARGE SCALE GENOMIC DNA]</scope>
    <source>
        <strain evidence="1 2">NCTC11190</strain>
    </source>
</reference>
<dbReference type="RefSeq" id="WP_027291304.1">
    <property type="nucleotide sequence ID" value="NZ_CALVFX010000006.1"/>
</dbReference>
<evidence type="ECO:0000313" key="1">
    <source>
        <dbReference type="EMBL" id="SUE34921.1"/>
    </source>
</evidence>
<dbReference type="Proteomes" id="UP000255233">
    <property type="component" value="Unassembled WGS sequence"/>
</dbReference>
<sequence>MRTFDHVGIPTCEPKPGEVYNEGMKVWLTDFAKSPNRIEWLRFDKDSWMPRLIQSTTHMAYRVTDPEAEMKGKTVLLPPTDCGGGNWIAFVEEEGIAVELMWQVK</sequence>
<dbReference type="OrthoDB" id="1986818at2"/>
<organism evidence="1 2">
    <name type="scientific">Rikenella microfusus</name>
    <dbReference type="NCBI Taxonomy" id="28139"/>
    <lineage>
        <taxon>Bacteria</taxon>
        <taxon>Pseudomonadati</taxon>
        <taxon>Bacteroidota</taxon>
        <taxon>Bacteroidia</taxon>
        <taxon>Bacteroidales</taxon>
        <taxon>Rikenellaceae</taxon>
        <taxon>Rikenella</taxon>
    </lineage>
</organism>
<dbReference type="STRING" id="880526.GCA_000427365_01659"/>
<accession>A0A379MTF0</accession>
<dbReference type="AlphaFoldDB" id="A0A379MTF0"/>
<evidence type="ECO:0000313" key="2">
    <source>
        <dbReference type="Proteomes" id="UP000255233"/>
    </source>
</evidence>
<protein>
    <recommendedName>
        <fullName evidence="3">VOC domain-containing protein</fullName>
    </recommendedName>
</protein>
<evidence type="ECO:0008006" key="3">
    <source>
        <dbReference type="Google" id="ProtNLM"/>
    </source>
</evidence>
<name>A0A379MTF0_9BACT</name>
<dbReference type="EMBL" id="UGVL01000001">
    <property type="protein sequence ID" value="SUE34921.1"/>
    <property type="molecule type" value="Genomic_DNA"/>
</dbReference>